<dbReference type="SUPFAM" id="SSF53850">
    <property type="entry name" value="Periplasmic binding protein-like II"/>
    <property type="match status" value="1"/>
</dbReference>
<evidence type="ECO:0000256" key="2">
    <source>
        <dbReference type="ARBA" id="ARBA00023015"/>
    </source>
</evidence>
<dbReference type="OrthoDB" id="8707631at2"/>
<accession>A0A4V1MRE5</accession>
<dbReference type="InterPro" id="IPR050950">
    <property type="entry name" value="HTH-type_LysR_regulators"/>
</dbReference>
<dbReference type="Gene3D" id="3.40.190.10">
    <property type="entry name" value="Periplasmic binding protein-like II"/>
    <property type="match status" value="2"/>
</dbReference>
<evidence type="ECO:0000256" key="4">
    <source>
        <dbReference type="ARBA" id="ARBA00023163"/>
    </source>
</evidence>
<feature type="domain" description="HTH lysR-type" evidence="5">
    <location>
        <begin position="1"/>
        <end position="58"/>
    </location>
</feature>
<keyword evidence="4" id="KW-0804">Transcription</keyword>
<sequence length="306" mass="33945">MSLRALRTLVAIAQHGSFVRAAEAVFLTQSAVSVQVRQLEREFNAALFDRSHRVPTLTDAGKIVLERAHEILALYDGLHTELVESEKLSGRLRLGAIRSIFADILPTALAQLQAQHPKLRILVSSGLSAELAVRLTNDELDVAITTEPVKPHPPDLVSTPLYREDYWIVAPREAANKDARRILQEYPLIRFDQHSWAGRTITRELRKQKLKVDIGMELDDLEAIVQMVSKGLGAGIVPLFTSKLATSQGLTCLPFGSPQRHRKVVILERAGRPSLQFAQAVAHEIQECAERHAAHHDRLDGGRAGD</sequence>
<gene>
    <name evidence="6" type="ORF">C7R54_25595</name>
</gene>
<dbReference type="EMBL" id="PYAL01000009">
    <property type="protein sequence ID" value="RXN83657.1"/>
    <property type="molecule type" value="Genomic_DNA"/>
</dbReference>
<dbReference type="GO" id="GO:0003700">
    <property type="term" value="F:DNA-binding transcription factor activity"/>
    <property type="evidence" value="ECO:0007669"/>
    <property type="project" value="InterPro"/>
</dbReference>
<dbReference type="InterPro" id="IPR005119">
    <property type="entry name" value="LysR_subst-bd"/>
</dbReference>
<dbReference type="Gene3D" id="1.10.10.10">
    <property type="entry name" value="Winged helix-like DNA-binding domain superfamily/Winged helix DNA-binding domain"/>
    <property type="match status" value="1"/>
</dbReference>
<keyword evidence="7" id="KW-1185">Reference proteome</keyword>
<dbReference type="InterPro" id="IPR036388">
    <property type="entry name" value="WH-like_DNA-bd_sf"/>
</dbReference>
<dbReference type="RefSeq" id="WP_129153768.1">
    <property type="nucleotide sequence ID" value="NZ_JBHSDO010000015.1"/>
</dbReference>
<keyword evidence="3" id="KW-0238">DNA-binding</keyword>
<dbReference type="GO" id="GO:0005829">
    <property type="term" value="C:cytosol"/>
    <property type="evidence" value="ECO:0007669"/>
    <property type="project" value="TreeGrafter"/>
</dbReference>
<dbReference type="FunFam" id="1.10.10.10:FF:000001">
    <property type="entry name" value="LysR family transcriptional regulator"/>
    <property type="match status" value="1"/>
</dbReference>
<reference evidence="6 7" key="1">
    <citation type="journal article" date="2017" name="Int. J. Syst. Evol. Microbiol.">
        <title>Achromobacter aloeverae sp. nov., isolated from the root of Aloe vera (L.) Burm.f.</title>
        <authorList>
            <person name="Kuncharoen N."/>
            <person name="Muramatsu Y."/>
            <person name="Shibata C."/>
            <person name="Kamakura Y."/>
            <person name="Nakagawa Y."/>
            <person name="Tanasupawat S."/>
        </authorList>
    </citation>
    <scope>NUCLEOTIDE SEQUENCE [LARGE SCALE GENOMIC DNA]</scope>
    <source>
        <strain evidence="6 7">AVA-1</strain>
    </source>
</reference>
<keyword evidence="2" id="KW-0805">Transcription regulation</keyword>
<dbReference type="Proteomes" id="UP000290849">
    <property type="component" value="Unassembled WGS sequence"/>
</dbReference>
<comment type="caution">
    <text evidence="6">The sequence shown here is derived from an EMBL/GenBank/DDBJ whole genome shotgun (WGS) entry which is preliminary data.</text>
</comment>
<comment type="similarity">
    <text evidence="1">Belongs to the LysR transcriptional regulatory family.</text>
</comment>
<dbReference type="PROSITE" id="PS50931">
    <property type="entry name" value="HTH_LYSR"/>
    <property type="match status" value="1"/>
</dbReference>
<dbReference type="AlphaFoldDB" id="A0A4V1MRE5"/>
<evidence type="ECO:0000256" key="3">
    <source>
        <dbReference type="ARBA" id="ARBA00023125"/>
    </source>
</evidence>
<evidence type="ECO:0000313" key="7">
    <source>
        <dbReference type="Proteomes" id="UP000290849"/>
    </source>
</evidence>
<dbReference type="PRINTS" id="PR00039">
    <property type="entry name" value="HTHLYSR"/>
</dbReference>
<evidence type="ECO:0000259" key="5">
    <source>
        <dbReference type="PROSITE" id="PS50931"/>
    </source>
</evidence>
<dbReference type="Pfam" id="PF00126">
    <property type="entry name" value="HTH_1"/>
    <property type="match status" value="1"/>
</dbReference>
<dbReference type="Pfam" id="PF03466">
    <property type="entry name" value="LysR_substrate"/>
    <property type="match status" value="1"/>
</dbReference>
<evidence type="ECO:0000256" key="1">
    <source>
        <dbReference type="ARBA" id="ARBA00009437"/>
    </source>
</evidence>
<organism evidence="6 7">
    <name type="scientific">Achromobacter aloeverae</name>
    <dbReference type="NCBI Taxonomy" id="1750518"/>
    <lineage>
        <taxon>Bacteria</taxon>
        <taxon>Pseudomonadati</taxon>
        <taxon>Pseudomonadota</taxon>
        <taxon>Betaproteobacteria</taxon>
        <taxon>Burkholderiales</taxon>
        <taxon>Alcaligenaceae</taxon>
        <taxon>Achromobacter</taxon>
    </lineage>
</organism>
<evidence type="ECO:0000313" key="6">
    <source>
        <dbReference type="EMBL" id="RXN83657.1"/>
    </source>
</evidence>
<dbReference type="PANTHER" id="PTHR30419">
    <property type="entry name" value="HTH-TYPE TRANSCRIPTIONAL REGULATOR YBHD"/>
    <property type="match status" value="1"/>
</dbReference>
<dbReference type="SUPFAM" id="SSF46785">
    <property type="entry name" value="Winged helix' DNA-binding domain"/>
    <property type="match status" value="1"/>
</dbReference>
<dbReference type="InterPro" id="IPR036390">
    <property type="entry name" value="WH_DNA-bd_sf"/>
</dbReference>
<dbReference type="GO" id="GO:0003677">
    <property type="term" value="F:DNA binding"/>
    <property type="evidence" value="ECO:0007669"/>
    <property type="project" value="UniProtKB-KW"/>
</dbReference>
<name>A0A4V1MRE5_9BURK</name>
<protein>
    <submittedName>
        <fullName evidence="6">LysR family transcriptional regulator</fullName>
    </submittedName>
</protein>
<proteinExistence type="inferred from homology"/>
<dbReference type="InterPro" id="IPR000847">
    <property type="entry name" value="LysR_HTH_N"/>
</dbReference>